<feature type="binding site" evidence="2">
    <location>
        <position position="57"/>
    </location>
    <ligand>
        <name>substrate</name>
    </ligand>
</feature>
<protein>
    <submittedName>
        <fullName evidence="3">Phosphoglycerate mutase</fullName>
    </submittedName>
</protein>
<reference evidence="4" key="2">
    <citation type="submission" date="2011-02" db="EMBL/GenBank/DDBJ databases">
        <title>The complete genome of Syntrophobotulus glycolicus DSM 8271.</title>
        <authorList>
            <person name="Lucas S."/>
            <person name="Copeland A."/>
            <person name="Lapidus A."/>
            <person name="Bruce D."/>
            <person name="Goodwin L."/>
            <person name="Pitluck S."/>
            <person name="Kyrpides N."/>
            <person name="Mavromatis K."/>
            <person name="Pagani I."/>
            <person name="Ivanova N."/>
            <person name="Mikhailova N."/>
            <person name="Chertkov O."/>
            <person name="Held B."/>
            <person name="Detter J.C."/>
            <person name="Tapia R."/>
            <person name="Han C."/>
            <person name="Land M."/>
            <person name="Hauser L."/>
            <person name="Markowitz V."/>
            <person name="Cheng J.-F."/>
            <person name="Hugenholtz P."/>
            <person name="Woyke T."/>
            <person name="Wu D."/>
            <person name="Spring S."/>
            <person name="Schroeder M."/>
            <person name="Brambilla E."/>
            <person name="Klenk H.-P."/>
            <person name="Eisen J.A."/>
        </authorList>
    </citation>
    <scope>NUCLEOTIDE SEQUENCE [LARGE SCALE GENOMIC DNA]</scope>
    <source>
        <strain evidence="4">DSM 8271 / FlGlyR</strain>
    </source>
</reference>
<dbReference type="CDD" id="cd07067">
    <property type="entry name" value="HP_PGM_like"/>
    <property type="match status" value="1"/>
</dbReference>
<dbReference type="PIRSF" id="PIRSF000709">
    <property type="entry name" value="6PFK_2-Ptase"/>
    <property type="match status" value="1"/>
</dbReference>
<dbReference type="SUPFAM" id="SSF53254">
    <property type="entry name" value="Phosphoglycerate mutase-like"/>
    <property type="match status" value="1"/>
</dbReference>
<dbReference type="PANTHER" id="PTHR48100">
    <property type="entry name" value="BROAD-SPECIFICITY PHOSPHATASE YOR283W-RELATED"/>
    <property type="match status" value="1"/>
</dbReference>
<dbReference type="GO" id="GO:0016791">
    <property type="term" value="F:phosphatase activity"/>
    <property type="evidence" value="ECO:0007669"/>
    <property type="project" value="TreeGrafter"/>
</dbReference>
<dbReference type="InterPro" id="IPR013078">
    <property type="entry name" value="His_Pase_superF_clade-1"/>
</dbReference>
<dbReference type="Gene3D" id="3.40.50.1240">
    <property type="entry name" value="Phosphoglycerate mutase-like"/>
    <property type="match status" value="1"/>
</dbReference>
<keyword evidence="4" id="KW-1185">Reference proteome</keyword>
<evidence type="ECO:0000313" key="3">
    <source>
        <dbReference type="EMBL" id="ADY57361.1"/>
    </source>
</evidence>
<dbReference type="RefSeq" id="WP_013626133.1">
    <property type="nucleotide sequence ID" value="NC_015172.1"/>
</dbReference>
<gene>
    <name evidence="3" type="ordered locus">Sgly_3093</name>
</gene>
<dbReference type="GO" id="GO:0005737">
    <property type="term" value="C:cytoplasm"/>
    <property type="evidence" value="ECO:0007669"/>
    <property type="project" value="TreeGrafter"/>
</dbReference>
<feature type="active site" description="Tele-phosphohistidine intermediate" evidence="1">
    <location>
        <position position="7"/>
    </location>
</feature>
<organism evidence="3 4">
    <name type="scientific">Syntrophobotulus glycolicus (strain DSM 8271 / FlGlyR)</name>
    <dbReference type="NCBI Taxonomy" id="645991"/>
    <lineage>
        <taxon>Bacteria</taxon>
        <taxon>Bacillati</taxon>
        <taxon>Bacillota</taxon>
        <taxon>Clostridia</taxon>
        <taxon>Eubacteriales</taxon>
        <taxon>Desulfitobacteriaceae</taxon>
        <taxon>Syntrophobotulus</taxon>
    </lineage>
</organism>
<accession>F0T0Z0</accession>
<evidence type="ECO:0000313" key="4">
    <source>
        <dbReference type="Proteomes" id="UP000007488"/>
    </source>
</evidence>
<dbReference type="InterPro" id="IPR029033">
    <property type="entry name" value="His_PPase_superfam"/>
</dbReference>
<dbReference type="EMBL" id="CP002547">
    <property type="protein sequence ID" value="ADY57361.1"/>
    <property type="molecule type" value="Genomic_DNA"/>
</dbReference>
<dbReference type="Proteomes" id="UP000007488">
    <property type="component" value="Chromosome"/>
</dbReference>
<sequence length="186" mass="21852">MWYLVRHPQTIWNLQRRYQGWNDIELSEKGLVQKEKMIDYLRGLENLAVVISSDLQRCRMIAEEVAQGKKLKLVVSKQIRELNFGSWEGLTFDEIKACDEEYQKLWLEDPYQYAPPHGETLLECMNRVTGFLQPYQQDNALIVTHGGVIGALLYYYFHQAFYIPDVGTCVKIDFHNKLWSELCILT</sequence>
<evidence type="ECO:0000256" key="2">
    <source>
        <dbReference type="PIRSR" id="PIRSR613078-2"/>
    </source>
</evidence>
<dbReference type="eggNOG" id="COG0406">
    <property type="taxonomic scope" value="Bacteria"/>
</dbReference>
<dbReference type="SMART" id="SM00855">
    <property type="entry name" value="PGAM"/>
    <property type="match status" value="1"/>
</dbReference>
<dbReference type="AlphaFoldDB" id="F0T0Z0"/>
<dbReference type="Pfam" id="PF00300">
    <property type="entry name" value="His_Phos_1"/>
    <property type="match status" value="1"/>
</dbReference>
<dbReference type="InterPro" id="IPR050275">
    <property type="entry name" value="PGM_Phosphatase"/>
</dbReference>
<dbReference type="PANTHER" id="PTHR48100:SF59">
    <property type="entry name" value="ADENOSYLCOBALAMIN_ALPHA-RIBAZOLE PHOSPHATASE"/>
    <property type="match status" value="1"/>
</dbReference>
<proteinExistence type="predicted"/>
<dbReference type="KEGG" id="sgy:Sgly_3093"/>
<dbReference type="STRING" id="645991.Sgly_3093"/>
<feature type="active site" description="Proton donor/acceptor" evidence="1">
    <location>
        <position position="81"/>
    </location>
</feature>
<evidence type="ECO:0000256" key="1">
    <source>
        <dbReference type="PIRSR" id="PIRSR613078-1"/>
    </source>
</evidence>
<name>F0T0Z0_SYNGF</name>
<dbReference type="HOGENOM" id="CLU_033323_8_4_9"/>
<reference evidence="3 4" key="1">
    <citation type="journal article" date="2011" name="Stand. Genomic Sci.">
        <title>Complete genome sequence of Syntrophobotulus glycolicus type strain (FlGlyR).</title>
        <authorList>
            <person name="Han C."/>
            <person name="Mwirichia R."/>
            <person name="Chertkov O."/>
            <person name="Held B."/>
            <person name="Lapidus A."/>
            <person name="Nolan M."/>
            <person name="Lucas S."/>
            <person name="Hammon N."/>
            <person name="Deshpande S."/>
            <person name="Cheng J.F."/>
            <person name="Tapia R."/>
            <person name="Goodwin L."/>
            <person name="Pitluck S."/>
            <person name="Huntemann M."/>
            <person name="Liolios K."/>
            <person name="Ivanova N."/>
            <person name="Pagani I."/>
            <person name="Mavromatis K."/>
            <person name="Ovchinikova G."/>
            <person name="Pati A."/>
            <person name="Chen A."/>
            <person name="Palaniappan K."/>
            <person name="Land M."/>
            <person name="Hauser L."/>
            <person name="Brambilla E.M."/>
            <person name="Rohde M."/>
            <person name="Spring S."/>
            <person name="Sikorski J."/>
            <person name="Goker M."/>
            <person name="Woyke T."/>
            <person name="Bristow J."/>
            <person name="Eisen J.A."/>
            <person name="Markowitz V."/>
            <person name="Hugenholtz P."/>
            <person name="Kyrpides N.C."/>
            <person name="Klenk H.P."/>
            <person name="Detter J.C."/>
        </authorList>
    </citation>
    <scope>NUCLEOTIDE SEQUENCE [LARGE SCALE GENOMIC DNA]</scope>
    <source>
        <strain evidence="4">DSM 8271 / FlGlyR</strain>
    </source>
</reference>
<feature type="binding site" evidence="2">
    <location>
        <begin position="6"/>
        <end position="13"/>
    </location>
    <ligand>
        <name>substrate</name>
    </ligand>
</feature>